<evidence type="ECO:0000313" key="2">
    <source>
        <dbReference type="EMBL" id="KAL3879472.1"/>
    </source>
</evidence>
<keyword evidence="3" id="KW-1185">Reference proteome</keyword>
<sequence>MYTCGMIDSIDAFLLLRFKKPSRDKLLTNEYYRKWYDDQNADNISVHRGLDEGRGIREGSKQSSICSWFSGEKKPSSEENASLLKNENNTGYHELQNMAKP</sequence>
<accession>A0ABD3X370</accession>
<feature type="compositionally biased region" description="Polar residues" evidence="1">
    <location>
        <begin position="78"/>
        <end position="91"/>
    </location>
</feature>
<proteinExistence type="predicted"/>
<dbReference type="EMBL" id="JBJQND010000004">
    <property type="protein sequence ID" value="KAL3879472.1"/>
    <property type="molecule type" value="Genomic_DNA"/>
</dbReference>
<dbReference type="Proteomes" id="UP001634394">
    <property type="component" value="Unassembled WGS sequence"/>
</dbReference>
<name>A0ABD3X370_SINWO</name>
<evidence type="ECO:0000256" key="1">
    <source>
        <dbReference type="SAM" id="MobiDB-lite"/>
    </source>
</evidence>
<gene>
    <name evidence="2" type="ORF">ACJMK2_031768</name>
</gene>
<reference evidence="2 3" key="1">
    <citation type="submission" date="2024-11" db="EMBL/GenBank/DDBJ databases">
        <title>Chromosome-level genome assembly of the freshwater bivalve Anodonta woodiana.</title>
        <authorList>
            <person name="Chen X."/>
        </authorList>
    </citation>
    <scope>NUCLEOTIDE SEQUENCE [LARGE SCALE GENOMIC DNA]</scope>
    <source>
        <strain evidence="2">MN2024</strain>
        <tissue evidence="2">Gills</tissue>
    </source>
</reference>
<evidence type="ECO:0000313" key="3">
    <source>
        <dbReference type="Proteomes" id="UP001634394"/>
    </source>
</evidence>
<feature type="region of interest" description="Disordered" evidence="1">
    <location>
        <begin position="69"/>
        <end position="101"/>
    </location>
</feature>
<comment type="caution">
    <text evidence="2">The sequence shown here is derived from an EMBL/GenBank/DDBJ whole genome shotgun (WGS) entry which is preliminary data.</text>
</comment>
<dbReference type="AlphaFoldDB" id="A0ABD3X370"/>
<organism evidence="2 3">
    <name type="scientific">Sinanodonta woodiana</name>
    <name type="common">Chinese pond mussel</name>
    <name type="synonym">Anodonta woodiana</name>
    <dbReference type="NCBI Taxonomy" id="1069815"/>
    <lineage>
        <taxon>Eukaryota</taxon>
        <taxon>Metazoa</taxon>
        <taxon>Spiralia</taxon>
        <taxon>Lophotrochozoa</taxon>
        <taxon>Mollusca</taxon>
        <taxon>Bivalvia</taxon>
        <taxon>Autobranchia</taxon>
        <taxon>Heteroconchia</taxon>
        <taxon>Palaeoheterodonta</taxon>
        <taxon>Unionida</taxon>
        <taxon>Unionoidea</taxon>
        <taxon>Unionidae</taxon>
        <taxon>Unioninae</taxon>
        <taxon>Sinanodonta</taxon>
    </lineage>
</organism>
<protein>
    <submittedName>
        <fullName evidence="2">Uncharacterized protein</fullName>
    </submittedName>
</protein>